<protein>
    <submittedName>
        <fullName evidence="1">Uncharacterized protein</fullName>
    </submittedName>
</protein>
<name>A0A1H0B2C0_9BACI</name>
<dbReference type="Proteomes" id="UP000198778">
    <property type="component" value="Unassembled WGS sequence"/>
</dbReference>
<dbReference type="EMBL" id="FNIL01000001">
    <property type="protein sequence ID" value="SDN39798.1"/>
    <property type="molecule type" value="Genomic_DNA"/>
</dbReference>
<dbReference type="AlphaFoldDB" id="A0A1H0B2C0"/>
<reference evidence="2" key="1">
    <citation type="submission" date="2016-10" db="EMBL/GenBank/DDBJ databases">
        <authorList>
            <person name="Varghese N."/>
            <person name="Submissions S."/>
        </authorList>
    </citation>
    <scope>NUCLEOTIDE SEQUENCE [LARGE SCALE GENOMIC DNA]</scope>
    <source>
        <strain evidence="2">CGMCC 1.10369</strain>
    </source>
</reference>
<sequence length="65" mass="7199">MTGLSSFTSSYHSVLHLVLEAVSDHAVQNRPSPTIKQISMQIGHSEETILESLEYGMLEQVSILQ</sequence>
<organism evidence="1 2">
    <name type="scientific">Alkalicoccus daliensis</name>
    <dbReference type="NCBI Taxonomy" id="745820"/>
    <lineage>
        <taxon>Bacteria</taxon>
        <taxon>Bacillati</taxon>
        <taxon>Bacillota</taxon>
        <taxon>Bacilli</taxon>
        <taxon>Bacillales</taxon>
        <taxon>Bacillaceae</taxon>
        <taxon>Alkalicoccus</taxon>
    </lineage>
</organism>
<evidence type="ECO:0000313" key="1">
    <source>
        <dbReference type="EMBL" id="SDN39798.1"/>
    </source>
</evidence>
<accession>A0A1H0B2C0</accession>
<proteinExistence type="predicted"/>
<keyword evidence="2" id="KW-1185">Reference proteome</keyword>
<gene>
    <name evidence="1" type="ORF">SAMN04488053_101724</name>
</gene>
<dbReference type="RefSeq" id="WP_090840644.1">
    <property type="nucleotide sequence ID" value="NZ_FNIL01000001.1"/>
</dbReference>
<evidence type="ECO:0000313" key="2">
    <source>
        <dbReference type="Proteomes" id="UP000198778"/>
    </source>
</evidence>
<dbReference type="OrthoDB" id="2890371at2"/>